<dbReference type="GO" id="GO:0062129">
    <property type="term" value="C:chitin-based extracellular matrix"/>
    <property type="evidence" value="ECO:0007669"/>
    <property type="project" value="TreeGrafter"/>
</dbReference>
<dbReference type="GO" id="GO:0008010">
    <property type="term" value="F:structural constituent of chitin-based larval cuticle"/>
    <property type="evidence" value="ECO:0007669"/>
    <property type="project" value="TreeGrafter"/>
</dbReference>
<dbReference type="InterPro" id="IPR031311">
    <property type="entry name" value="CHIT_BIND_RR_consensus"/>
</dbReference>
<dbReference type="EMBL" id="JAHWGI010001411">
    <property type="protein sequence ID" value="KAK3930320.1"/>
    <property type="molecule type" value="Genomic_DNA"/>
</dbReference>
<sequence>MKFLIVLCAALACAAAKPQLLAAPWAIHNGYAYSAAAPWASPLGHPIAQPLAYSAWAAPAAHHLAAAPLAYSAPAAVAAAPVAVAAPLATKSQYHAQDELGQASYGHSEPTQTHNAVQVSELSSSPSSAAGPTSSGERQPRPATLALTGFAVQLRERRSEESALFGISRQDADGARGCSTATVCVFQDAFGNKVGSFSYTAPDGRVLRTDYVADALGYRVSSNALPVAAAGLPLPVQDTPEVAIAKAQHLAAHGLHRIAKRSVALLQTPASTAPLATAIAAPVAYAAAPAIAHTYAAPAIAHTYAAPAVAHTYAAAPLAYSAHHIAAPVAYSTAHVAAPAVAYSAAPAVAAVHAGPVLREAVQTTVVNTPGHAVSYRVD</sequence>
<keyword evidence="1 2" id="KW-0193">Cuticle</keyword>
<feature type="compositionally biased region" description="Polar residues" evidence="3">
    <location>
        <begin position="109"/>
        <end position="118"/>
    </location>
</feature>
<evidence type="ECO:0000256" key="4">
    <source>
        <dbReference type="SAM" id="SignalP"/>
    </source>
</evidence>
<keyword evidence="6" id="KW-1185">Reference proteome</keyword>
<evidence type="ECO:0000313" key="6">
    <source>
        <dbReference type="Proteomes" id="UP001219518"/>
    </source>
</evidence>
<dbReference type="Pfam" id="PF00379">
    <property type="entry name" value="Chitin_bind_4"/>
    <property type="match status" value="1"/>
</dbReference>
<dbReference type="PROSITE" id="PS00233">
    <property type="entry name" value="CHIT_BIND_RR_1"/>
    <property type="match status" value="1"/>
</dbReference>
<feature type="signal peptide" evidence="4">
    <location>
        <begin position="1"/>
        <end position="16"/>
    </location>
</feature>
<feature type="region of interest" description="Disordered" evidence="3">
    <location>
        <begin position="103"/>
        <end position="142"/>
    </location>
</feature>
<evidence type="ECO:0000256" key="1">
    <source>
        <dbReference type="ARBA" id="ARBA00022460"/>
    </source>
</evidence>
<evidence type="ECO:0000313" key="5">
    <source>
        <dbReference type="EMBL" id="KAK3930320.1"/>
    </source>
</evidence>
<name>A0AAE1LSP6_9NEOP</name>
<accession>A0AAE1LSP6</accession>
<feature type="chain" id="PRO_5042220672" evidence="4">
    <location>
        <begin position="17"/>
        <end position="379"/>
    </location>
</feature>
<protein>
    <submittedName>
        <fullName evidence="5">Cuticle protein 7</fullName>
    </submittedName>
</protein>
<dbReference type="Proteomes" id="UP001219518">
    <property type="component" value="Unassembled WGS sequence"/>
</dbReference>
<organism evidence="5 6">
    <name type="scientific">Frankliniella fusca</name>
    <dbReference type="NCBI Taxonomy" id="407009"/>
    <lineage>
        <taxon>Eukaryota</taxon>
        <taxon>Metazoa</taxon>
        <taxon>Ecdysozoa</taxon>
        <taxon>Arthropoda</taxon>
        <taxon>Hexapoda</taxon>
        <taxon>Insecta</taxon>
        <taxon>Pterygota</taxon>
        <taxon>Neoptera</taxon>
        <taxon>Paraneoptera</taxon>
        <taxon>Thysanoptera</taxon>
        <taxon>Terebrantia</taxon>
        <taxon>Thripoidea</taxon>
        <taxon>Thripidae</taxon>
        <taxon>Frankliniella</taxon>
    </lineage>
</organism>
<dbReference type="PROSITE" id="PS51155">
    <property type="entry name" value="CHIT_BIND_RR_2"/>
    <property type="match status" value="1"/>
</dbReference>
<gene>
    <name evidence="5" type="ORF">KUF71_005054</name>
</gene>
<evidence type="ECO:0000256" key="2">
    <source>
        <dbReference type="PROSITE-ProRule" id="PRU00497"/>
    </source>
</evidence>
<dbReference type="PANTHER" id="PTHR10380:SF196">
    <property type="entry name" value="CUTICULAR PROTEIN 72EA"/>
    <property type="match status" value="1"/>
</dbReference>
<dbReference type="InterPro" id="IPR000618">
    <property type="entry name" value="Insect_cuticle"/>
</dbReference>
<evidence type="ECO:0000256" key="3">
    <source>
        <dbReference type="SAM" id="MobiDB-lite"/>
    </source>
</evidence>
<proteinExistence type="predicted"/>
<reference evidence="5" key="1">
    <citation type="submission" date="2021-07" db="EMBL/GenBank/DDBJ databases">
        <authorList>
            <person name="Catto M.A."/>
            <person name="Jacobson A."/>
            <person name="Kennedy G."/>
            <person name="Labadie P."/>
            <person name="Hunt B.G."/>
            <person name="Srinivasan R."/>
        </authorList>
    </citation>
    <scope>NUCLEOTIDE SEQUENCE</scope>
    <source>
        <strain evidence="5">PL_HMW_Pooled</strain>
        <tissue evidence="5">Head</tissue>
    </source>
</reference>
<dbReference type="PANTHER" id="PTHR10380">
    <property type="entry name" value="CUTICLE PROTEIN"/>
    <property type="match status" value="1"/>
</dbReference>
<comment type="caution">
    <text evidence="5">The sequence shown here is derived from an EMBL/GenBank/DDBJ whole genome shotgun (WGS) entry which is preliminary data.</text>
</comment>
<feature type="compositionally biased region" description="Low complexity" evidence="3">
    <location>
        <begin position="120"/>
        <end position="137"/>
    </location>
</feature>
<dbReference type="InterPro" id="IPR050468">
    <property type="entry name" value="Cuticle_Struct_Prot"/>
</dbReference>
<reference evidence="5" key="2">
    <citation type="journal article" date="2023" name="BMC Genomics">
        <title>Pest status, molecular evolution, and epigenetic factors derived from the genome assembly of Frankliniella fusca, a thysanopteran phytovirus vector.</title>
        <authorList>
            <person name="Catto M.A."/>
            <person name="Labadie P.E."/>
            <person name="Jacobson A.L."/>
            <person name="Kennedy G.G."/>
            <person name="Srinivasan R."/>
            <person name="Hunt B.G."/>
        </authorList>
    </citation>
    <scope>NUCLEOTIDE SEQUENCE</scope>
    <source>
        <strain evidence="5">PL_HMW_Pooled</strain>
    </source>
</reference>
<keyword evidence="4" id="KW-0732">Signal</keyword>
<dbReference type="AlphaFoldDB" id="A0AAE1LSP6"/>